<organism evidence="16 17">
    <name type="scientific">Anisodus tanguticus</name>
    <dbReference type="NCBI Taxonomy" id="243964"/>
    <lineage>
        <taxon>Eukaryota</taxon>
        <taxon>Viridiplantae</taxon>
        <taxon>Streptophyta</taxon>
        <taxon>Embryophyta</taxon>
        <taxon>Tracheophyta</taxon>
        <taxon>Spermatophyta</taxon>
        <taxon>Magnoliopsida</taxon>
        <taxon>eudicotyledons</taxon>
        <taxon>Gunneridae</taxon>
        <taxon>Pentapetalae</taxon>
        <taxon>asterids</taxon>
        <taxon>lamiids</taxon>
        <taxon>Solanales</taxon>
        <taxon>Solanaceae</taxon>
        <taxon>Solanoideae</taxon>
        <taxon>Hyoscyameae</taxon>
        <taxon>Anisodus</taxon>
    </lineage>
</organism>
<name>A0AAE1VSB9_9SOLA</name>
<dbReference type="PROSITE" id="PS00086">
    <property type="entry name" value="CYTOCHROME_P450"/>
    <property type="match status" value="1"/>
</dbReference>
<dbReference type="PRINTS" id="PR00385">
    <property type="entry name" value="P450"/>
</dbReference>
<gene>
    <name evidence="16" type="ORF">RND71_010659</name>
</gene>
<keyword evidence="17" id="KW-1185">Reference proteome</keyword>
<evidence type="ECO:0000256" key="3">
    <source>
        <dbReference type="ARBA" id="ARBA00022617"/>
    </source>
</evidence>
<evidence type="ECO:0000256" key="5">
    <source>
        <dbReference type="ARBA" id="ARBA00022723"/>
    </source>
</evidence>
<evidence type="ECO:0000256" key="14">
    <source>
        <dbReference type="SAM" id="Phobius"/>
    </source>
</evidence>
<dbReference type="SUPFAM" id="SSF54495">
    <property type="entry name" value="UBC-like"/>
    <property type="match status" value="1"/>
</dbReference>
<dbReference type="EMBL" id="JAVYJV010000005">
    <property type="protein sequence ID" value="KAK4371184.1"/>
    <property type="molecule type" value="Genomic_DNA"/>
</dbReference>
<feature type="transmembrane region" description="Helical" evidence="14">
    <location>
        <begin position="6"/>
        <end position="29"/>
    </location>
</feature>
<dbReference type="PANTHER" id="PTHR47947">
    <property type="entry name" value="CYTOCHROME P450 82C3-RELATED"/>
    <property type="match status" value="1"/>
</dbReference>
<evidence type="ECO:0000256" key="12">
    <source>
        <dbReference type="RuleBase" id="RU000461"/>
    </source>
</evidence>
<evidence type="ECO:0000256" key="9">
    <source>
        <dbReference type="ARBA" id="ARBA00023033"/>
    </source>
</evidence>
<dbReference type="Pfam" id="PF00067">
    <property type="entry name" value="p450"/>
    <property type="match status" value="1"/>
</dbReference>
<keyword evidence="8 11" id="KW-0408">Iron</keyword>
<evidence type="ECO:0000256" key="11">
    <source>
        <dbReference type="PIRSR" id="PIRSR602401-1"/>
    </source>
</evidence>
<dbReference type="PROSITE" id="PS50127">
    <property type="entry name" value="UBC_2"/>
    <property type="match status" value="1"/>
</dbReference>
<dbReference type="InterPro" id="IPR017972">
    <property type="entry name" value="Cyt_P450_CS"/>
</dbReference>
<protein>
    <recommendedName>
        <fullName evidence="15">UBC core domain-containing protein</fullName>
    </recommendedName>
</protein>
<feature type="domain" description="UBC core" evidence="15">
    <location>
        <begin position="465"/>
        <end position="633"/>
    </location>
</feature>
<reference evidence="16" key="1">
    <citation type="submission" date="2023-12" db="EMBL/GenBank/DDBJ databases">
        <title>Genome assembly of Anisodus tanguticus.</title>
        <authorList>
            <person name="Wang Y.-J."/>
        </authorList>
    </citation>
    <scope>NUCLEOTIDE SEQUENCE</scope>
    <source>
        <strain evidence="16">KB-2021</strain>
        <tissue evidence="16">Leaf</tissue>
    </source>
</reference>
<dbReference type="GO" id="GO:0016705">
    <property type="term" value="F:oxidoreductase activity, acting on paired donors, with incorporation or reduction of molecular oxygen"/>
    <property type="evidence" value="ECO:0007669"/>
    <property type="project" value="InterPro"/>
</dbReference>
<feature type="region of interest" description="Disordered" evidence="13">
    <location>
        <begin position="629"/>
        <end position="671"/>
    </location>
</feature>
<evidence type="ECO:0000256" key="2">
    <source>
        <dbReference type="ARBA" id="ARBA00004167"/>
    </source>
</evidence>
<dbReference type="Proteomes" id="UP001291623">
    <property type="component" value="Unassembled WGS sequence"/>
</dbReference>
<evidence type="ECO:0000256" key="13">
    <source>
        <dbReference type="SAM" id="MobiDB-lite"/>
    </source>
</evidence>
<dbReference type="Gene3D" id="1.10.630.10">
    <property type="entry name" value="Cytochrome P450"/>
    <property type="match status" value="1"/>
</dbReference>
<dbReference type="GO" id="GO:0020037">
    <property type="term" value="F:heme binding"/>
    <property type="evidence" value="ECO:0007669"/>
    <property type="project" value="InterPro"/>
</dbReference>
<keyword evidence="5 11" id="KW-0479">Metal-binding</keyword>
<evidence type="ECO:0000256" key="1">
    <source>
        <dbReference type="ARBA" id="ARBA00001971"/>
    </source>
</evidence>
<dbReference type="InterPro" id="IPR001128">
    <property type="entry name" value="Cyt_P450"/>
</dbReference>
<dbReference type="SUPFAM" id="SSF48264">
    <property type="entry name" value="Cytochrome P450"/>
    <property type="match status" value="1"/>
</dbReference>
<comment type="caution">
    <text evidence="16">The sequence shown here is derived from an EMBL/GenBank/DDBJ whole genome shotgun (WGS) entry which is preliminary data.</text>
</comment>
<dbReference type="GO" id="GO:0016020">
    <property type="term" value="C:membrane"/>
    <property type="evidence" value="ECO:0007669"/>
    <property type="project" value="UniProtKB-SubCell"/>
</dbReference>
<dbReference type="FunFam" id="1.10.630.10:FF:000026">
    <property type="entry name" value="Cytochrome P450 82C4"/>
    <property type="match status" value="1"/>
</dbReference>
<dbReference type="Gene3D" id="3.10.110.10">
    <property type="entry name" value="Ubiquitin Conjugating Enzyme"/>
    <property type="match status" value="1"/>
</dbReference>
<feature type="binding site" description="axial binding residue" evidence="11">
    <location>
        <position position="463"/>
    </location>
    <ligand>
        <name>heme</name>
        <dbReference type="ChEBI" id="CHEBI:30413"/>
    </ligand>
    <ligandPart>
        <name>Fe</name>
        <dbReference type="ChEBI" id="CHEBI:18248"/>
    </ligandPart>
</feature>
<dbReference type="PANTHER" id="PTHR47947:SF1">
    <property type="entry name" value="CYTOCHROME P450 82E3"/>
    <property type="match status" value="1"/>
</dbReference>
<comment type="similarity">
    <text evidence="12">Belongs to the cytochrome P450 family.</text>
</comment>
<evidence type="ECO:0000313" key="16">
    <source>
        <dbReference type="EMBL" id="KAK4371184.1"/>
    </source>
</evidence>
<evidence type="ECO:0000256" key="6">
    <source>
        <dbReference type="ARBA" id="ARBA00022989"/>
    </source>
</evidence>
<evidence type="ECO:0000256" key="10">
    <source>
        <dbReference type="ARBA" id="ARBA00023136"/>
    </source>
</evidence>
<keyword evidence="9 12" id="KW-0503">Monooxygenase</keyword>
<sequence length="671" mass="77133">MHYHHLLLLSPIEAIAALVTLTFFFYFLWTKISRKPSKSPLPPEIAGGWPVIGHLFYLENDGDDRPLARKLSDLADKYGPVFTFRLGLSRVLVVSSYDAVKDCYSTNDAVFANRPACLYGEYLGYNNAVLFLANYGPYWRNIRKLVIQEVVSNTRLEKLKHISIKQLYSRVQNGENSVINLTDWLEELCFGLIVKMIAGKNYKLGGEGDEEVERFKEAFRNFLILSMEFVLWDAFPIPLFKWVDFQGHIKSMKRTFKDIDSIFQSWLDEHIKQREMLMEVNNGCGNERDFIDVMLSKMSNEHLHEGYSRDILSSKQRVFSLVLDAADTVSLHINWGMTLLINNQHVLKKAQEEIDTKVGKDRWIEESDIKNLVYLHAILKEVLRLYPPGPLLVPHENSEDCVVSGYHIPKGTRLYTNVMKLQQDPKIWSNPDQFDPDRFFATDIDFRGQHYEFIPFGSGRRSCPGMTYALQVEYLTIGHLIQGFNFRTPSDEPLDMKEGPGLTIRKSYLVPVAGGRWQVYRGISPGRIYQLKLFCGKEYPDQPPGVRFQSRINMSCVNYETGVVEPSLFPMLADWKRENTMEDVLMQLKKEMMSPQNRKLSQPSDALAAVLASNNAIMERMKKFLNSLSEAAPNSRPTDNPEDVEAPGTSTIDVEKTELQYRKQTWQGSPR</sequence>
<evidence type="ECO:0000256" key="7">
    <source>
        <dbReference type="ARBA" id="ARBA00023002"/>
    </source>
</evidence>
<evidence type="ECO:0000256" key="4">
    <source>
        <dbReference type="ARBA" id="ARBA00022692"/>
    </source>
</evidence>
<comment type="subcellular location">
    <subcellularLocation>
        <location evidence="2">Membrane</location>
        <topology evidence="2">Single-pass membrane protein</topology>
    </subcellularLocation>
</comment>
<evidence type="ECO:0000256" key="8">
    <source>
        <dbReference type="ARBA" id="ARBA00023004"/>
    </source>
</evidence>
<comment type="cofactor">
    <cofactor evidence="1 11">
        <name>heme</name>
        <dbReference type="ChEBI" id="CHEBI:30413"/>
    </cofactor>
</comment>
<dbReference type="InterPro" id="IPR000608">
    <property type="entry name" value="UBC"/>
</dbReference>
<dbReference type="PRINTS" id="PR00463">
    <property type="entry name" value="EP450I"/>
</dbReference>
<keyword evidence="10 14" id="KW-0472">Membrane</keyword>
<evidence type="ECO:0000313" key="17">
    <source>
        <dbReference type="Proteomes" id="UP001291623"/>
    </source>
</evidence>
<keyword evidence="3 11" id="KW-0349">Heme</keyword>
<dbReference type="AlphaFoldDB" id="A0AAE1VSB9"/>
<dbReference type="GO" id="GO:0005506">
    <property type="term" value="F:iron ion binding"/>
    <property type="evidence" value="ECO:0007669"/>
    <property type="project" value="InterPro"/>
</dbReference>
<dbReference type="Pfam" id="PF00179">
    <property type="entry name" value="UQ_con"/>
    <property type="match status" value="1"/>
</dbReference>
<accession>A0AAE1VSB9</accession>
<dbReference type="InterPro" id="IPR036396">
    <property type="entry name" value="Cyt_P450_sf"/>
</dbReference>
<keyword evidence="7 12" id="KW-0560">Oxidoreductase</keyword>
<feature type="compositionally biased region" description="Polar residues" evidence="13">
    <location>
        <begin position="662"/>
        <end position="671"/>
    </location>
</feature>
<dbReference type="GO" id="GO:0004497">
    <property type="term" value="F:monooxygenase activity"/>
    <property type="evidence" value="ECO:0007669"/>
    <property type="project" value="UniProtKB-KW"/>
</dbReference>
<keyword evidence="4 14" id="KW-0812">Transmembrane</keyword>
<keyword evidence="6 14" id="KW-1133">Transmembrane helix</keyword>
<dbReference type="InterPro" id="IPR002401">
    <property type="entry name" value="Cyt_P450_E_grp-I"/>
</dbReference>
<proteinExistence type="inferred from homology"/>
<dbReference type="InterPro" id="IPR016135">
    <property type="entry name" value="UBQ-conjugating_enzyme/RWD"/>
</dbReference>
<evidence type="ECO:0000259" key="15">
    <source>
        <dbReference type="PROSITE" id="PS50127"/>
    </source>
</evidence>
<dbReference type="InterPro" id="IPR050651">
    <property type="entry name" value="Plant_Cytochrome_P450_Monoox"/>
</dbReference>